<dbReference type="AlphaFoldDB" id="A0A7W7I734"/>
<dbReference type="Proteomes" id="UP000578112">
    <property type="component" value="Unassembled WGS sequence"/>
</dbReference>
<keyword evidence="2" id="KW-1185">Reference proteome</keyword>
<proteinExistence type="predicted"/>
<organism evidence="1 2">
    <name type="scientific">Actinoplanes digitatis</name>
    <dbReference type="NCBI Taxonomy" id="1868"/>
    <lineage>
        <taxon>Bacteria</taxon>
        <taxon>Bacillati</taxon>
        <taxon>Actinomycetota</taxon>
        <taxon>Actinomycetes</taxon>
        <taxon>Micromonosporales</taxon>
        <taxon>Micromonosporaceae</taxon>
        <taxon>Actinoplanes</taxon>
    </lineage>
</organism>
<accession>A0A7W7I734</accession>
<reference evidence="1 2" key="1">
    <citation type="submission" date="2020-08" db="EMBL/GenBank/DDBJ databases">
        <title>Sequencing the genomes of 1000 actinobacteria strains.</title>
        <authorList>
            <person name="Klenk H.-P."/>
        </authorList>
    </citation>
    <scope>NUCLEOTIDE SEQUENCE [LARGE SCALE GENOMIC DNA]</scope>
    <source>
        <strain evidence="1 2">DSM 43149</strain>
    </source>
</reference>
<gene>
    <name evidence="1" type="ORF">BJ971_008077</name>
</gene>
<comment type="caution">
    <text evidence="1">The sequence shown here is derived from an EMBL/GenBank/DDBJ whole genome shotgun (WGS) entry which is preliminary data.</text>
</comment>
<name>A0A7W7I734_9ACTN</name>
<dbReference type="EMBL" id="JACHNH010000001">
    <property type="protein sequence ID" value="MBB4767521.1"/>
    <property type="molecule type" value="Genomic_DNA"/>
</dbReference>
<protein>
    <submittedName>
        <fullName evidence="1">Uncharacterized protein</fullName>
    </submittedName>
</protein>
<dbReference type="RefSeq" id="WP_184998521.1">
    <property type="nucleotide sequence ID" value="NZ_BOMK01000067.1"/>
</dbReference>
<sequence length="149" mass="16027">MKLPPGATGFDAAPDTGTDLSAFTAICHHAARAVGGTVSQIVPANVTPNFHTAEIARRGLRTRVLGHTTIAAVAFAEPWPAADLRVTFTDRPDLAAALQEVSDLRILTKQQLDSPIATADLTALTAGEHEQITYWQPHTIGELLFNYWD</sequence>
<evidence type="ECO:0000313" key="1">
    <source>
        <dbReference type="EMBL" id="MBB4767521.1"/>
    </source>
</evidence>
<evidence type="ECO:0000313" key="2">
    <source>
        <dbReference type="Proteomes" id="UP000578112"/>
    </source>
</evidence>